<keyword evidence="4 7" id="KW-0812">Transmembrane</keyword>
<dbReference type="GO" id="GO:0005886">
    <property type="term" value="C:plasma membrane"/>
    <property type="evidence" value="ECO:0007669"/>
    <property type="project" value="UniProtKB-SubCell"/>
</dbReference>
<dbReference type="RefSeq" id="WP_194709022.1">
    <property type="nucleotide sequence ID" value="NZ_JADKPN010000019.1"/>
</dbReference>
<proteinExistence type="inferred from homology"/>
<keyword evidence="5 7" id="KW-1133">Transmembrane helix</keyword>
<evidence type="ECO:0000313" key="10">
    <source>
        <dbReference type="Proteomes" id="UP000640489"/>
    </source>
</evidence>
<evidence type="ECO:0000256" key="7">
    <source>
        <dbReference type="RuleBase" id="RU367016"/>
    </source>
</evidence>
<feature type="transmembrane region" description="Helical" evidence="7">
    <location>
        <begin position="149"/>
        <end position="172"/>
    </location>
</feature>
<evidence type="ECO:0000256" key="5">
    <source>
        <dbReference type="ARBA" id="ARBA00022989"/>
    </source>
</evidence>
<dbReference type="InterPro" id="IPR032816">
    <property type="entry name" value="VTT_dom"/>
</dbReference>
<dbReference type="InterPro" id="IPR032818">
    <property type="entry name" value="DedA-like"/>
</dbReference>
<dbReference type="PANTHER" id="PTHR30353:SF0">
    <property type="entry name" value="TRANSMEMBRANE PROTEIN"/>
    <property type="match status" value="1"/>
</dbReference>
<keyword evidence="3 7" id="KW-1003">Cell membrane</keyword>
<feature type="transmembrane region" description="Helical" evidence="7">
    <location>
        <begin position="42"/>
        <end position="71"/>
    </location>
</feature>
<dbReference type="PANTHER" id="PTHR30353">
    <property type="entry name" value="INNER MEMBRANE PROTEIN DEDA-RELATED"/>
    <property type="match status" value="1"/>
</dbReference>
<comment type="subcellular location">
    <subcellularLocation>
        <location evidence="1 7">Cell membrane</location>
        <topology evidence="1 7">Multi-pass membrane protein</topology>
    </subcellularLocation>
</comment>
<name>A0A930VFW7_9ACTN</name>
<evidence type="ECO:0000256" key="1">
    <source>
        <dbReference type="ARBA" id="ARBA00004651"/>
    </source>
</evidence>
<dbReference type="Pfam" id="PF09335">
    <property type="entry name" value="VTT_dom"/>
    <property type="match status" value="1"/>
</dbReference>
<comment type="similarity">
    <text evidence="2 7">Belongs to the DedA family.</text>
</comment>
<reference evidence="9" key="1">
    <citation type="submission" date="2020-11" db="EMBL/GenBank/DDBJ databases">
        <title>Nocardioides sp. nov., isolated from Soil of Cynanchum wilfordii Hemsley rhizosphere.</title>
        <authorList>
            <person name="Lee J.-S."/>
            <person name="Suh M.K."/>
            <person name="Kim J.-S."/>
        </authorList>
    </citation>
    <scope>NUCLEOTIDE SEQUENCE</scope>
    <source>
        <strain evidence="9">KCTC 19275</strain>
    </source>
</reference>
<accession>A0A930VFW7</accession>
<keyword evidence="10" id="KW-1185">Reference proteome</keyword>
<dbReference type="Proteomes" id="UP000640489">
    <property type="component" value="Unassembled WGS sequence"/>
</dbReference>
<evidence type="ECO:0000259" key="8">
    <source>
        <dbReference type="Pfam" id="PF09335"/>
    </source>
</evidence>
<evidence type="ECO:0000256" key="4">
    <source>
        <dbReference type="ARBA" id="ARBA00022692"/>
    </source>
</evidence>
<evidence type="ECO:0000256" key="6">
    <source>
        <dbReference type="ARBA" id="ARBA00023136"/>
    </source>
</evidence>
<comment type="caution">
    <text evidence="9">The sequence shown here is derived from an EMBL/GenBank/DDBJ whole genome shotgun (WGS) entry which is preliminary data.</text>
</comment>
<dbReference type="EMBL" id="JADKPN010000019">
    <property type="protein sequence ID" value="MBF4765842.1"/>
    <property type="molecule type" value="Genomic_DNA"/>
</dbReference>
<keyword evidence="6 7" id="KW-0472">Membrane</keyword>
<evidence type="ECO:0000256" key="3">
    <source>
        <dbReference type="ARBA" id="ARBA00022475"/>
    </source>
</evidence>
<gene>
    <name evidence="9" type="ORF">ISU07_22135</name>
</gene>
<sequence>MLIALTPLLMGLGPAAVLVAMAVVFAETGLLLGFFLPGDSLLFTVGLLAAVAVFHLPVALVLAGMALAAVVGDQVGYLIGRALGPRVFGRESGSRWFRARHAECAREFFDRHGPKAVILARFVPVVRTFTPVAAGVAGMPRRRFTQFNVVGAVLWSVLLVGAGIFLGGVPVVAAHVDVIVIALAALSVLPAAIAYLRRRRSRRPAAAGPEAPKVPVSV</sequence>
<protein>
    <submittedName>
        <fullName evidence="9">VTT domain-containing protein</fullName>
    </submittedName>
</protein>
<evidence type="ECO:0000256" key="2">
    <source>
        <dbReference type="ARBA" id="ARBA00010792"/>
    </source>
</evidence>
<feature type="domain" description="VTT" evidence="8">
    <location>
        <begin position="45"/>
        <end position="164"/>
    </location>
</feature>
<organism evidence="9 10">
    <name type="scientific">Nocardioides islandensis</name>
    <dbReference type="NCBI Taxonomy" id="433663"/>
    <lineage>
        <taxon>Bacteria</taxon>
        <taxon>Bacillati</taxon>
        <taxon>Actinomycetota</taxon>
        <taxon>Actinomycetes</taxon>
        <taxon>Propionibacteriales</taxon>
        <taxon>Nocardioidaceae</taxon>
        <taxon>Nocardioides</taxon>
    </lineage>
</organism>
<feature type="transmembrane region" description="Helical" evidence="7">
    <location>
        <begin position="178"/>
        <end position="196"/>
    </location>
</feature>
<evidence type="ECO:0000313" key="9">
    <source>
        <dbReference type="EMBL" id="MBF4765842.1"/>
    </source>
</evidence>
<dbReference type="AlphaFoldDB" id="A0A930VFW7"/>
<comment type="caution">
    <text evidence="7">Lacks conserved residue(s) required for the propagation of feature annotation.</text>
</comment>